<evidence type="ECO:0000313" key="3">
    <source>
        <dbReference type="EMBL" id="GAI71561.1"/>
    </source>
</evidence>
<organism evidence="3">
    <name type="scientific">marine sediment metagenome</name>
    <dbReference type="NCBI Taxonomy" id="412755"/>
    <lineage>
        <taxon>unclassified sequences</taxon>
        <taxon>metagenomes</taxon>
        <taxon>ecological metagenomes</taxon>
    </lineage>
</organism>
<gene>
    <name evidence="3" type="ORF">S12H4_03515</name>
</gene>
<reference evidence="3" key="1">
    <citation type="journal article" date="2014" name="Front. Microbiol.">
        <title>High frequency of phylogenetically diverse reductive dehalogenase-homologous genes in deep subseafloor sedimentary metagenomes.</title>
        <authorList>
            <person name="Kawai M."/>
            <person name="Futagami T."/>
            <person name="Toyoda A."/>
            <person name="Takaki Y."/>
            <person name="Nishi S."/>
            <person name="Hori S."/>
            <person name="Arai W."/>
            <person name="Tsubouchi T."/>
            <person name="Morono Y."/>
            <person name="Uchiyama I."/>
            <person name="Ito T."/>
            <person name="Fujiyama A."/>
            <person name="Inagaki F."/>
            <person name="Takami H."/>
        </authorList>
    </citation>
    <scope>NUCLEOTIDE SEQUENCE</scope>
    <source>
        <strain evidence="3">Expedition CK06-06</strain>
    </source>
</reference>
<feature type="domain" description="Response regulatory" evidence="2">
    <location>
        <begin position="3"/>
        <end position="120"/>
    </location>
</feature>
<dbReference type="AlphaFoldDB" id="X1RXD7"/>
<dbReference type="GO" id="GO:0000160">
    <property type="term" value="P:phosphorelay signal transduction system"/>
    <property type="evidence" value="ECO:0007669"/>
    <property type="project" value="InterPro"/>
</dbReference>
<dbReference type="EMBL" id="BARW01000995">
    <property type="protein sequence ID" value="GAI71561.1"/>
    <property type="molecule type" value="Genomic_DNA"/>
</dbReference>
<dbReference type="Pfam" id="PF00072">
    <property type="entry name" value="Response_reg"/>
    <property type="match status" value="1"/>
</dbReference>
<comment type="caution">
    <text evidence="3">The sequence shown here is derived from an EMBL/GenBank/DDBJ whole genome shotgun (WGS) entry which is preliminary data.</text>
</comment>
<dbReference type="SUPFAM" id="SSF52172">
    <property type="entry name" value="CheY-like"/>
    <property type="match status" value="1"/>
</dbReference>
<dbReference type="PANTHER" id="PTHR44591">
    <property type="entry name" value="STRESS RESPONSE REGULATOR PROTEIN 1"/>
    <property type="match status" value="1"/>
</dbReference>
<protein>
    <recommendedName>
        <fullName evidence="2">Response regulatory domain-containing protein</fullName>
    </recommendedName>
</protein>
<dbReference type="SMART" id="SM00448">
    <property type="entry name" value="REC"/>
    <property type="match status" value="1"/>
</dbReference>
<name>X1RXD7_9ZZZZ</name>
<evidence type="ECO:0000256" key="1">
    <source>
        <dbReference type="ARBA" id="ARBA00022553"/>
    </source>
</evidence>
<dbReference type="Gene3D" id="3.40.50.2300">
    <property type="match status" value="1"/>
</dbReference>
<dbReference type="PROSITE" id="PS50110">
    <property type="entry name" value="RESPONSE_REGULATORY"/>
    <property type="match status" value="1"/>
</dbReference>
<proteinExistence type="predicted"/>
<dbReference type="InterPro" id="IPR001789">
    <property type="entry name" value="Sig_transdc_resp-reg_receiver"/>
</dbReference>
<evidence type="ECO:0000259" key="2">
    <source>
        <dbReference type="PROSITE" id="PS50110"/>
    </source>
</evidence>
<accession>X1RXD7</accession>
<dbReference type="InterPro" id="IPR011006">
    <property type="entry name" value="CheY-like_superfamily"/>
</dbReference>
<keyword evidence="1" id="KW-0597">Phosphoprotein</keyword>
<dbReference type="InterPro" id="IPR050595">
    <property type="entry name" value="Bact_response_regulator"/>
</dbReference>
<dbReference type="PANTHER" id="PTHR44591:SF23">
    <property type="entry name" value="CHEY SUBFAMILY"/>
    <property type="match status" value="1"/>
</dbReference>
<sequence>MAHILIIDDDKDFRIMLQEMLEREGYTVSSAVDGAEGIKLFKNKAADLVITDIIMPEKEGLETIMDLKRDYPDLKIFAISGGGRSHPGNYLITARHFGAMKTFTKPFNKEELLGAIREVI</sequence>